<protein>
    <recommendedName>
        <fullName evidence="4">Signal peptide containing protein</fullName>
    </recommendedName>
</protein>
<accession>A0ABY9LFW2</accession>
<gene>
    <name evidence="2" type="ORF">N1496_07030</name>
</gene>
<evidence type="ECO:0000256" key="1">
    <source>
        <dbReference type="SAM" id="MobiDB-lite"/>
    </source>
</evidence>
<sequence length="143" mass="15411">MKKKAIVIVSLGTIMVGLILAKGLSNVSAFDTAKDDTKQLVKKENSPQASASSRSENKTIKALVQSLKDKDQDYSNSYLDYPDYQVVIAAPDGSFVTSTDPNYLGEVGVITNPDGSQLILDTRSEDAASIGEIKEALRQVKTK</sequence>
<keyword evidence="3" id="KW-1185">Reference proteome</keyword>
<evidence type="ECO:0000313" key="2">
    <source>
        <dbReference type="EMBL" id="WMB27807.1"/>
    </source>
</evidence>
<dbReference type="RefSeq" id="WP_018367175.1">
    <property type="nucleotide sequence ID" value="NZ_CP104407.1"/>
</dbReference>
<feature type="region of interest" description="Disordered" evidence="1">
    <location>
        <begin position="35"/>
        <end position="57"/>
    </location>
</feature>
<proteinExistence type="predicted"/>
<dbReference type="EMBL" id="CP110509">
    <property type="protein sequence ID" value="WMB27807.1"/>
    <property type="molecule type" value="Genomic_DNA"/>
</dbReference>
<evidence type="ECO:0000313" key="3">
    <source>
        <dbReference type="Proteomes" id="UP001238096"/>
    </source>
</evidence>
<evidence type="ECO:0008006" key="4">
    <source>
        <dbReference type="Google" id="ProtNLM"/>
    </source>
</evidence>
<organism evidence="2 3">
    <name type="scientific">Streptococcus didelphis</name>
    <dbReference type="NCBI Taxonomy" id="102886"/>
    <lineage>
        <taxon>Bacteria</taxon>
        <taxon>Bacillati</taxon>
        <taxon>Bacillota</taxon>
        <taxon>Bacilli</taxon>
        <taxon>Lactobacillales</taxon>
        <taxon>Streptococcaceae</taxon>
        <taxon>Streptococcus</taxon>
    </lineage>
</organism>
<feature type="compositionally biased region" description="Basic and acidic residues" evidence="1">
    <location>
        <begin position="35"/>
        <end position="45"/>
    </location>
</feature>
<name>A0ABY9LFW2_9STRE</name>
<dbReference type="Proteomes" id="UP001238096">
    <property type="component" value="Chromosome"/>
</dbReference>
<reference evidence="3" key="1">
    <citation type="submission" date="2022-10" db="EMBL/GenBank/DDBJ databases">
        <title>Streptococcus didelphis as causative of fatal infections in opossums (Didelphis albiventris).</title>
        <authorList>
            <person name="Breyer G.M."/>
            <person name="Da Silva M.E.R.J."/>
            <person name="Siqueira F.M."/>
        </authorList>
    </citation>
    <scope>NUCLEOTIDE SEQUENCE [LARGE SCALE GENOMIC DNA]</scope>
    <source>
        <strain evidence="3">LBVP101/21</strain>
    </source>
</reference>